<sequence length="55" mass="6219">TFEDIDLFHLIGVVCGLAIYNLTIVELNFPLALYKKLLKKTPTLEDLKELMPDVG</sequence>
<accession>A0ABD0PXQ5</accession>
<keyword evidence="5" id="KW-1133">Transmembrane helix</keyword>
<dbReference type="InterPro" id="IPR051709">
    <property type="entry name" value="Ub-ligase/GTPase-reg"/>
</dbReference>
<keyword evidence="3 4" id="KW-0833">Ubl conjugation pathway</keyword>
<dbReference type="PANTHER" id="PTHR45622:SF5">
    <property type="entry name" value="E3 UBIQUITIN-PROTEIN LIGASE HERC4-RELATED"/>
    <property type="match status" value="1"/>
</dbReference>
<name>A0ABD0PXQ5_CIRMR</name>
<dbReference type="InterPro" id="IPR035983">
    <property type="entry name" value="Hect_E3_ubiquitin_ligase"/>
</dbReference>
<keyword evidence="5" id="KW-0812">Transmembrane</keyword>
<dbReference type="PROSITE" id="PS50237">
    <property type="entry name" value="HECT"/>
    <property type="match status" value="1"/>
</dbReference>
<organism evidence="7 8">
    <name type="scientific">Cirrhinus mrigala</name>
    <name type="common">Mrigala</name>
    <dbReference type="NCBI Taxonomy" id="683832"/>
    <lineage>
        <taxon>Eukaryota</taxon>
        <taxon>Metazoa</taxon>
        <taxon>Chordata</taxon>
        <taxon>Craniata</taxon>
        <taxon>Vertebrata</taxon>
        <taxon>Euteleostomi</taxon>
        <taxon>Actinopterygii</taxon>
        <taxon>Neopterygii</taxon>
        <taxon>Teleostei</taxon>
        <taxon>Ostariophysi</taxon>
        <taxon>Cypriniformes</taxon>
        <taxon>Cyprinidae</taxon>
        <taxon>Labeoninae</taxon>
        <taxon>Labeonini</taxon>
        <taxon>Cirrhinus</taxon>
    </lineage>
</organism>
<dbReference type="Gene3D" id="3.90.1750.10">
    <property type="entry name" value="Hect, E3 ligase catalytic domains"/>
    <property type="match status" value="1"/>
</dbReference>
<feature type="non-terminal residue" evidence="7">
    <location>
        <position position="1"/>
    </location>
</feature>
<dbReference type="InterPro" id="IPR000569">
    <property type="entry name" value="HECT_dom"/>
</dbReference>
<dbReference type="AlphaFoldDB" id="A0ABD0PXQ5"/>
<evidence type="ECO:0000256" key="1">
    <source>
        <dbReference type="ARBA" id="ARBA00022679"/>
    </source>
</evidence>
<evidence type="ECO:0000256" key="4">
    <source>
        <dbReference type="PROSITE-ProRule" id="PRU00104"/>
    </source>
</evidence>
<reference evidence="7 8" key="1">
    <citation type="submission" date="2024-05" db="EMBL/GenBank/DDBJ databases">
        <title>Genome sequencing and assembly of Indian major carp, Cirrhinus mrigala (Hamilton, 1822).</title>
        <authorList>
            <person name="Mohindra V."/>
            <person name="Chowdhury L.M."/>
            <person name="Lal K."/>
            <person name="Jena J.K."/>
        </authorList>
    </citation>
    <scope>NUCLEOTIDE SEQUENCE [LARGE SCALE GENOMIC DNA]</scope>
    <source>
        <strain evidence="7">CM1030</strain>
        <tissue evidence="7">Blood</tissue>
    </source>
</reference>
<dbReference type="PANTHER" id="PTHR45622">
    <property type="entry name" value="UBIQUITIN-PROTEIN LIGASE E3A-RELATED"/>
    <property type="match status" value="1"/>
</dbReference>
<comment type="caution">
    <text evidence="7">The sequence shown here is derived from an EMBL/GenBank/DDBJ whole genome shotgun (WGS) entry which is preliminary data.</text>
</comment>
<evidence type="ECO:0000313" key="8">
    <source>
        <dbReference type="Proteomes" id="UP001529510"/>
    </source>
</evidence>
<dbReference type="SUPFAM" id="SSF56204">
    <property type="entry name" value="Hect, E3 ligase catalytic domain"/>
    <property type="match status" value="1"/>
</dbReference>
<feature type="domain" description="HECT" evidence="6">
    <location>
        <begin position="1"/>
        <end position="55"/>
    </location>
</feature>
<dbReference type="Pfam" id="PF00632">
    <property type="entry name" value="HECT"/>
    <property type="match status" value="1"/>
</dbReference>
<evidence type="ECO:0000313" key="7">
    <source>
        <dbReference type="EMBL" id="KAL0178702.1"/>
    </source>
</evidence>
<feature type="transmembrane region" description="Helical" evidence="5">
    <location>
        <begin position="6"/>
        <end position="29"/>
    </location>
</feature>
<proteinExistence type="predicted"/>
<gene>
    <name evidence="7" type="ORF">M9458_027596</name>
</gene>
<comment type="caution">
    <text evidence="4">Lacks conserved residue(s) required for the propagation of feature annotation.</text>
</comment>
<keyword evidence="1" id="KW-0808">Transferase</keyword>
<dbReference type="Proteomes" id="UP001529510">
    <property type="component" value="Unassembled WGS sequence"/>
</dbReference>
<evidence type="ECO:0000256" key="3">
    <source>
        <dbReference type="ARBA" id="ARBA00022786"/>
    </source>
</evidence>
<keyword evidence="5" id="KW-0472">Membrane</keyword>
<dbReference type="EMBL" id="JAMKFB020000013">
    <property type="protein sequence ID" value="KAL0178702.1"/>
    <property type="molecule type" value="Genomic_DNA"/>
</dbReference>
<evidence type="ECO:0000259" key="6">
    <source>
        <dbReference type="PROSITE" id="PS50237"/>
    </source>
</evidence>
<feature type="non-terminal residue" evidence="7">
    <location>
        <position position="55"/>
    </location>
</feature>
<evidence type="ECO:0000256" key="5">
    <source>
        <dbReference type="SAM" id="Phobius"/>
    </source>
</evidence>
<dbReference type="GO" id="GO:0016740">
    <property type="term" value="F:transferase activity"/>
    <property type="evidence" value="ECO:0007669"/>
    <property type="project" value="UniProtKB-KW"/>
</dbReference>
<evidence type="ECO:0000256" key="2">
    <source>
        <dbReference type="ARBA" id="ARBA00022737"/>
    </source>
</evidence>
<protein>
    <recommendedName>
        <fullName evidence="6">HECT domain-containing protein</fullName>
    </recommendedName>
</protein>
<keyword evidence="2" id="KW-0677">Repeat</keyword>
<keyword evidence="8" id="KW-1185">Reference proteome</keyword>